<gene>
    <name evidence="1" type="ORF">H8D24_03615</name>
</gene>
<evidence type="ECO:0000313" key="2">
    <source>
        <dbReference type="Proteomes" id="UP000654401"/>
    </source>
</evidence>
<proteinExistence type="predicted"/>
<sequence length="101" mass="11714">MYTYKAVVDIFKNEDYCDTDCEGGFYSDMTIHYYADTLCSLGRLMRVREPDPGKVTIFEIKNGREIEVPKTSYTQENGSWRSKNSLCESNKRYGVKVKSNQ</sequence>
<dbReference type="EMBL" id="JACNFK010000024">
    <property type="protein sequence ID" value="MBC8519481.1"/>
    <property type="molecule type" value="Genomic_DNA"/>
</dbReference>
<organism evidence="1 2">
    <name type="scientific">Candidatus Thiopontia autotrophica</name>
    <dbReference type="NCBI Taxonomy" id="2841688"/>
    <lineage>
        <taxon>Bacteria</taxon>
        <taxon>Pseudomonadati</taxon>
        <taxon>Pseudomonadota</taxon>
        <taxon>Gammaproteobacteria</taxon>
        <taxon>Candidatus Thiopontia</taxon>
    </lineage>
</organism>
<evidence type="ECO:0000313" key="1">
    <source>
        <dbReference type="EMBL" id="MBC8519481.1"/>
    </source>
</evidence>
<dbReference type="AlphaFoldDB" id="A0A8J6TQ50"/>
<reference evidence="1 2" key="1">
    <citation type="submission" date="2020-08" db="EMBL/GenBank/DDBJ databases">
        <title>Bridging the membrane lipid divide: bacteria of the FCB group superphylum have the potential to synthesize archaeal ether lipids.</title>
        <authorList>
            <person name="Villanueva L."/>
            <person name="Von Meijenfeldt F.A.B."/>
            <person name="Westbye A.B."/>
            <person name="Yadav S."/>
            <person name="Hopmans E.C."/>
            <person name="Dutilh B.E."/>
            <person name="Sinninghe Damste J.S."/>
        </authorList>
    </citation>
    <scope>NUCLEOTIDE SEQUENCE [LARGE SCALE GENOMIC DNA]</scope>
    <source>
        <strain evidence="1">NIOZ-UU100</strain>
    </source>
</reference>
<protein>
    <submittedName>
        <fullName evidence="1">Uncharacterized protein</fullName>
    </submittedName>
</protein>
<name>A0A8J6TQ50_9GAMM</name>
<dbReference type="Proteomes" id="UP000654401">
    <property type="component" value="Unassembled WGS sequence"/>
</dbReference>
<comment type="caution">
    <text evidence="1">The sequence shown here is derived from an EMBL/GenBank/DDBJ whole genome shotgun (WGS) entry which is preliminary data.</text>
</comment>
<accession>A0A8J6TQ50</accession>